<dbReference type="OrthoDB" id="6112826at2759"/>
<dbReference type="Proteomes" id="UP000000589">
    <property type="component" value="Chromosome 7"/>
</dbReference>
<dbReference type="SMR" id="A0A1B0GT10"/>
<evidence type="ECO:0000256" key="1">
    <source>
        <dbReference type="SAM" id="SignalP"/>
    </source>
</evidence>
<dbReference type="GeneTree" id="ENSGT00390000004737"/>
<keyword evidence="1" id="KW-0732">Signal</keyword>
<gene>
    <name evidence="2 3" type="primary">Saa3</name>
</gene>
<evidence type="ECO:0000313" key="4">
    <source>
        <dbReference type="Proteomes" id="UP000000589"/>
    </source>
</evidence>
<dbReference type="Bgee" id="ENSMUSG00000040026">
    <property type="expression patterns" value="Expressed in ankle joint and 92 other cell types or tissues"/>
</dbReference>
<reference evidence="2 4" key="2">
    <citation type="journal article" date="2011" name="PLoS Biol.">
        <title>Modernizing reference genome assemblies.</title>
        <authorList>
            <person name="Church D.M."/>
            <person name="Schneider V.A."/>
            <person name="Graves T."/>
            <person name="Auger K."/>
            <person name="Cunningham F."/>
            <person name="Bouk N."/>
            <person name="Chen H.C."/>
            <person name="Agarwala R."/>
            <person name="McLaren W.M."/>
            <person name="Ritchie G.R."/>
            <person name="Albracht D."/>
            <person name="Kremitzki M."/>
            <person name="Rock S."/>
            <person name="Kotkiewicz H."/>
            <person name="Kremitzki C."/>
            <person name="Wollam A."/>
            <person name="Trani L."/>
            <person name="Fulton L."/>
            <person name="Fulton R."/>
            <person name="Matthews L."/>
            <person name="Whitehead S."/>
            <person name="Chow W."/>
            <person name="Torrance J."/>
            <person name="Dunn M."/>
            <person name="Harden G."/>
            <person name="Threadgold G."/>
            <person name="Wood J."/>
            <person name="Collins J."/>
            <person name="Heath P."/>
            <person name="Griffiths G."/>
            <person name="Pelan S."/>
            <person name="Grafham D."/>
            <person name="Eichler E.E."/>
            <person name="Weinstock G."/>
            <person name="Mardis E.R."/>
            <person name="Wilson R.K."/>
            <person name="Howe K."/>
            <person name="Flicek P."/>
            <person name="Hubbard T."/>
        </authorList>
    </citation>
    <scope>NUCLEOTIDE SEQUENCE [LARGE SCALE GENOMIC DNA]</scope>
    <source>
        <strain evidence="2 4">C57BL/6J</strain>
    </source>
</reference>
<reference evidence="2" key="4">
    <citation type="submission" date="2025-09" db="UniProtKB">
        <authorList>
            <consortium name="Ensembl"/>
        </authorList>
    </citation>
    <scope>IDENTIFICATION</scope>
    <source>
        <strain evidence="2">C57BL/6J</strain>
    </source>
</reference>
<keyword evidence="4" id="KW-1185">Reference proteome</keyword>
<dbReference type="AGR" id="MGI:98223"/>
<evidence type="ECO:0000313" key="2">
    <source>
        <dbReference type="Ensembl" id="ENSMUSP00000148151.2"/>
    </source>
</evidence>
<name>A0A1B0GT10_MOUSE</name>
<feature type="chain" id="PRO_5008408594" evidence="1">
    <location>
        <begin position="19"/>
        <end position="61"/>
    </location>
</feature>
<dbReference type="ExpressionAtlas" id="A0A1B0GT10">
    <property type="expression patterns" value="baseline and differential"/>
</dbReference>
<reference evidence="2" key="3">
    <citation type="submission" date="2025-08" db="UniProtKB">
        <authorList>
            <consortium name="Ensembl"/>
        </authorList>
    </citation>
    <scope>IDENTIFICATION</scope>
    <source>
        <strain evidence="2">C57BL/6J</strain>
    </source>
</reference>
<reference evidence="2 4" key="1">
    <citation type="journal article" date="2009" name="PLoS Biol.">
        <title>Lineage-specific biology revealed by a finished genome assembly of the mouse.</title>
        <authorList>
            <consortium name="Mouse Genome Sequencing Consortium"/>
            <person name="Church D.M."/>
            <person name="Goodstadt L."/>
            <person name="Hillier L.W."/>
            <person name="Zody M.C."/>
            <person name="Goldstein S."/>
            <person name="She X."/>
            <person name="Bult C.J."/>
            <person name="Agarwala R."/>
            <person name="Cherry J.L."/>
            <person name="DiCuccio M."/>
            <person name="Hlavina W."/>
            <person name="Kapustin Y."/>
            <person name="Meric P."/>
            <person name="Maglott D."/>
            <person name="Birtle Z."/>
            <person name="Marques A.C."/>
            <person name="Graves T."/>
            <person name="Zhou S."/>
            <person name="Teague B."/>
            <person name="Potamousis K."/>
            <person name="Churas C."/>
            <person name="Place M."/>
            <person name="Herschleb J."/>
            <person name="Runnheim R."/>
            <person name="Forrest D."/>
            <person name="Amos-Landgraf J."/>
            <person name="Schwartz D.C."/>
            <person name="Cheng Z."/>
            <person name="Lindblad-Toh K."/>
            <person name="Eichler E.E."/>
            <person name="Ponting C.P."/>
        </authorList>
    </citation>
    <scope>NUCLEOTIDE SEQUENCE [LARGE SCALE GENOMIC DNA]</scope>
    <source>
        <strain evidence="2 4">C57BL/6J</strain>
    </source>
</reference>
<protein>
    <submittedName>
        <fullName evidence="2">Serum amyloid A 3</fullName>
    </submittedName>
</protein>
<proteinExistence type="predicted"/>
<organism evidence="2 4">
    <name type="scientific">Mus musculus</name>
    <name type="common">Mouse</name>
    <dbReference type="NCBI Taxonomy" id="10090"/>
    <lineage>
        <taxon>Eukaryota</taxon>
        <taxon>Metazoa</taxon>
        <taxon>Chordata</taxon>
        <taxon>Craniata</taxon>
        <taxon>Vertebrata</taxon>
        <taxon>Euteleostomi</taxon>
        <taxon>Mammalia</taxon>
        <taxon>Eutheria</taxon>
        <taxon>Euarchontoglires</taxon>
        <taxon>Glires</taxon>
        <taxon>Rodentia</taxon>
        <taxon>Myomorpha</taxon>
        <taxon>Muroidea</taxon>
        <taxon>Muridae</taxon>
        <taxon>Murinae</taxon>
        <taxon>Mus</taxon>
        <taxon>Mus</taxon>
    </lineage>
</organism>
<dbReference type="MGI" id="MGI:98223">
    <property type="gene designation" value="Saa3"/>
</dbReference>
<sequence>MKPSIAIILCILILGVDSQRWVQFMKEAGQGRLQGWGLEVVFLSFKNLLEQGPHNQGQTCL</sequence>
<evidence type="ECO:0000313" key="3">
    <source>
        <dbReference type="MGI" id="MGI:98223"/>
    </source>
</evidence>
<accession>A0A1B0GT10</accession>
<feature type="signal peptide" evidence="1">
    <location>
        <begin position="1"/>
        <end position="18"/>
    </location>
</feature>
<dbReference type="AlphaFoldDB" id="A0A1B0GT10"/>
<dbReference type="Ensembl" id="ENSMUST00000210913.2">
    <property type="protein sequence ID" value="ENSMUSP00000148151.2"/>
    <property type="gene ID" value="ENSMUSG00000040026.9"/>
</dbReference>
<dbReference type="VEuPathDB" id="HostDB:ENSMUSG00000040026"/>